<gene>
    <name evidence="1" type="ORF">ACFO3Q_05065</name>
</gene>
<dbReference type="EMBL" id="JBHSGG010000014">
    <property type="protein sequence ID" value="MFC4727540.1"/>
    <property type="molecule type" value="Genomic_DNA"/>
</dbReference>
<dbReference type="InterPro" id="IPR002321">
    <property type="entry name" value="Cyt_c_II"/>
</dbReference>
<dbReference type="RefSeq" id="WP_377003548.1">
    <property type="nucleotide sequence ID" value="NZ_JBHSGG010000014.1"/>
</dbReference>
<reference evidence="2" key="1">
    <citation type="journal article" date="2019" name="Int. J. Syst. Evol. Microbiol.">
        <title>The Global Catalogue of Microorganisms (GCM) 10K type strain sequencing project: providing services to taxonomists for standard genome sequencing and annotation.</title>
        <authorList>
            <consortium name="The Broad Institute Genomics Platform"/>
            <consortium name="The Broad Institute Genome Sequencing Center for Infectious Disease"/>
            <person name="Wu L."/>
            <person name="Ma J."/>
        </authorList>
    </citation>
    <scope>NUCLEOTIDE SEQUENCE [LARGE SCALE GENOMIC DNA]</scope>
    <source>
        <strain evidence="2">CGMCC 1.13574</strain>
    </source>
</reference>
<organism evidence="1 2">
    <name type="scientific">Coralloluteibacterium thermophilum</name>
    <dbReference type="NCBI Taxonomy" id="2707049"/>
    <lineage>
        <taxon>Bacteria</taxon>
        <taxon>Pseudomonadati</taxon>
        <taxon>Pseudomonadota</taxon>
        <taxon>Gammaproteobacteria</taxon>
        <taxon>Lysobacterales</taxon>
        <taxon>Lysobacteraceae</taxon>
        <taxon>Coralloluteibacterium</taxon>
    </lineage>
</organism>
<dbReference type="PROSITE" id="PS51009">
    <property type="entry name" value="CYTCII"/>
    <property type="match status" value="1"/>
</dbReference>
<evidence type="ECO:0000313" key="1">
    <source>
        <dbReference type="EMBL" id="MFC4727540.1"/>
    </source>
</evidence>
<evidence type="ECO:0000313" key="2">
    <source>
        <dbReference type="Proteomes" id="UP001595892"/>
    </source>
</evidence>
<name>A0ABV9NI97_9GAMM</name>
<evidence type="ECO:0008006" key="3">
    <source>
        <dbReference type="Google" id="ProtNLM"/>
    </source>
</evidence>
<sequence>MRHLFLILLGLFIGIFGTVMAISAWQSGAGPNVQRGAMAVLAHHSAALRADLEAGRCAAATVLPHIEAMQAVAAHLEPMFLPTGDDASFERESRAFRDVLAAARGIGSDDCSAVRPVVGDVNAQCRSCHQIFR</sequence>
<comment type="caution">
    <text evidence="1">The sequence shown here is derived from an EMBL/GenBank/DDBJ whole genome shotgun (WGS) entry which is preliminary data.</text>
</comment>
<keyword evidence="2" id="KW-1185">Reference proteome</keyword>
<dbReference type="Proteomes" id="UP001595892">
    <property type="component" value="Unassembled WGS sequence"/>
</dbReference>
<proteinExistence type="predicted"/>
<dbReference type="InterPro" id="IPR010980">
    <property type="entry name" value="Cyt_c/b562"/>
</dbReference>
<dbReference type="Gene3D" id="1.20.120.10">
    <property type="entry name" value="Cytochrome c/b562"/>
    <property type="match status" value="1"/>
</dbReference>
<protein>
    <recommendedName>
        <fullName evidence="3">Cytochrome C</fullName>
    </recommendedName>
</protein>
<dbReference type="SUPFAM" id="SSF47175">
    <property type="entry name" value="Cytochromes"/>
    <property type="match status" value="1"/>
</dbReference>
<accession>A0ABV9NI97</accession>